<organism evidence="1 2">
    <name type="scientific">Palleniella muris</name>
    <dbReference type="NCBI Taxonomy" id="3038145"/>
    <lineage>
        <taxon>Bacteria</taxon>
        <taxon>Pseudomonadati</taxon>
        <taxon>Bacteroidota</taxon>
        <taxon>Bacteroidia</taxon>
        <taxon>Bacteroidales</taxon>
        <taxon>Prevotellaceae</taxon>
        <taxon>Palleniella</taxon>
    </lineage>
</organism>
<accession>A0AC61QU89</accession>
<dbReference type="Proteomes" id="UP000308886">
    <property type="component" value="Unassembled WGS sequence"/>
</dbReference>
<sequence>MKNLILLIRPHQWIKNAFIFMPMFFGGALTNMTSLVSTVIAFFAYSFAASSIYCYNDIIDVEDDRRHSVKCKRPIASGAITIGQGYAIMLLMFSLSMAMVYTLGYRATDLGCVIAAYYVLDIAYCRLLKHYAIVDVCVLSFGFVLRIIAGSAATGIVPSHWLVLMTFLLTLLLGFAKRRDDVLRMMKTGEAPRHNTHRYNLAFINQSVTITAAVTVVCYIMYTISPELLARTNSEYIYLTTIFVLLGLLRYIQLAEVDDATGDPTKLLYKDHFLQVVILLWILSYVFILYGDKVLG</sequence>
<dbReference type="EMBL" id="SRZC01000001">
    <property type="protein sequence ID" value="TGX84119.1"/>
    <property type="molecule type" value="Genomic_DNA"/>
</dbReference>
<dbReference type="EC" id="2.4.2.45" evidence="1"/>
<keyword evidence="1" id="KW-0328">Glycosyltransferase</keyword>
<reference evidence="1" key="1">
    <citation type="submission" date="2019-04" db="EMBL/GenBank/DDBJ databases">
        <title>Microbes associate with the intestines of laboratory mice.</title>
        <authorList>
            <person name="Navarre W."/>
            <person name="Wong E."/>
            <person name="Huang K."/>
            <person name="Tropini C."/>
            <person name="Ng K."/>
            <person name="Yu B."/>
        </authorList>
    </citation>
    <scope>NUCLEOTIDE SEQUENCE</scope>
    <source>
        <strain evidence="1">NM73_A23</strain>
    </source>
</reference>
<comment type="caution">
    <text evidence="1">The sequence shown here is derived from an EMBL/GenBank/DDBJ whole genome shotgun (WGS) entry which is preliminary data.</text>
</comment>
<name>A0AC61QU89_9BACT</name>
<protein>
    <submittedName>
        <fullName evidence="1">Decaprenyl-phosphate phosphoribosyltransferase</fullName>
        <ecNumber evidence="1">2.4.2.45</ecNumber>
    </submittedName>
</protein>
<keyword evidence="1" id="KW-0808">Transferase</keyword>
<keyword evidence="2" id="KW-1185">Reference proteome</keyword>
<proteinExistence type="predicted"/>
<gene>
    <name evidence="1" type="ORF">E5358_00325</name>
</gene>
<evidence type="ECO:0000313" key="1">
    <source>
        <dbReference type="EMBL" id="TGX84119.1"/>
    </source>
</evidence>
<evidence type="ECO:0000313" key="2">
    <source>
        <dbReference type="Proteomes" id="UP000308886"/>
    </source>
</evidence>